<dbReference type="PANTHER" id="PTHR30250">
    <property type="entry name" value="PST FAMILY PREDICTED COLANIC ACID TRANSPORTER"/>
    <property type="match status" value="1"/>
</dbReference>
<comment type="subcellular location">
    <subcellularLocation>
        <location evidence="1">Cell membrane</location>
        <topology evidence="1">Multi-pass membrane protein</topology>
    </subcellularLocation>
</comment>
<dbReference type="EMBL" id="SODV01000001">
    <property type="protein sequence ID" value="TDX00052.1"/>
    <property type="molecule type" value="Genomic_DNA"/>
</dbReference>
<feature type="transmembrane region" description="Helical" evidence="7">
    <location>
        <begin position="380"/>
        <end position="400"/>
    </location>
</feature>
<evidence type="ECO:0000256" key="1">
    <source>
        <dbReference type="ARBA" id="ARBA00004651"/>
    </source>
</evidence>
<feature type="transmembrane region" description="Helical" evidence="7">
    <location>
        <begin position="356"/>
        <end position="374"/>
    </location>
</feature>
<evidence type="ECO:0000256" key="7">
    <source>
        <dbReference type="SAM" id="Phobius"/>
    </source>
</evidence>
<feature type="transmembrane region" description="Helical" evidence="7">
    <location>
        <begin position="78"/>
        <end position="101"/>
    </location>
</feature>
<evidence type="ECO:0000313" key="8">
    <source>
        <dbReference type="EMBL" id="TDX00052.1"/>
    </source>
</evidence>
<evidence type="ECO:0000256" key="5">
    <source>
        <dbReference type="ARBA" id="ARBA00022989"/>
    </source>
</evidence>
<keyword evidence="3" id="KW-1003">Cell membrane</keyword>
<dbReference type="NCBIfam" id="NF007773">
    <property type="entry name" value="PRK10459.1"/>
    <property type="match status" value="1"/>
</dbReference>
<keyword evidence="4 7" id="KW-0812">Transmembrane</keyword>
<comment type="similarity">
    <text evidence="2">Belongs to the polysaccharide synthase family.</text>
</comment>
<accession>A0A4R8DPN7</accession>
<dbReference type="PANTHER" id="PTHR30250:SF10">
    <property type="entry name" value="LIPOPOLYSACCHARIDE BIOSYNTHESIS PROTEIN WZXC"/>
    <property type="match status" value="1"/>
</dbReference>
<feature type="transmembrane region" description="Helical" evidence="7">
    <location>
        <begin position="12"/>
        <end position="35"/>
    </location>
</feature>
<name>A0A4R8DPN7_9BACT</name>
<dbReference type="CDD" id="cd13127">
    <property type="entry name" value="MATE_tuaB_like"/>
    <property type="match status" value="1"/>
</dbReference>
<feature type="transmembrane region" description="Helical" evidence="7">
    <location>
        <begin position="41"/>
        <end position="66"/>
    </location>
</feature>
<feature type="transmembrane region" description="Helical" evidence="7">
    <location>
        <begin position="443"/>
        <end position="463"/>
    </location>
</feature>
<proteinExistence type="inferred from homology"/>
<dbReference type="AlphaFoldDB" id="A0A4R8DPN7"/>
<evidence type="ECO:0000256" key="3">
    <source>
        <dbReference type="ARBA" id="ARBA00022475"/>
    </source>
</evidence>
<dbReference type="GO" id="GO:0005886">
    <property type="term" value="C:plasma membrane"/>
    <property type="evidence" value="ECO:0007669"/>
    <property type="project" value="UniProtKB-SubCell"/>
</dbReference>
<feature type="transmembrane region" description="Helical" evidence="7">
    <location>
        <begin position="172"/>
        <end position="191"/>
    </location>
</feature>
<dbReference type="Pfam" id="PF13440">
    <property type="entry name" value="Polysacc_synt_3"/>
    <property type="match status" value="1"/>
</dbReference>
<gene>
    <name evidence="8" type="ORF">EDB95_1068</name>
</gene>
<evidence type="ECO:0000313" key="9">
    <source>
        <dbReference type="Proteomes" id="UP000294498"/>
    </source>
</evidence>
<sequence length="487" mass="54046">MLKEKALKGVRWTSLSAVISVGIQTLQLMVVTRFLSPRDFGLMALASVVIGFSQLFIDLGVSNAIIHRQDISHPQLSSLFWFNVIMGSTVFALVVLAAPAICRFYDQPALRPVLYLVSFSFILQSFEQQFYALLKKELHFDAIAKRDIFAKVVGMFVAIVCAMRGWGVYALVWAQLSYALVSVLLLTSAGLKHHRPGLHFRWSDIKPFLHFGLYQTGEGICNYFNSQIDVLVVGRILGVTELGIYNVAKTIAFRPFQMINPVVTQVSFPVMAKAQNDLPRLKAIYLKGLNYLCSVNFPVYVFLIAFADPLVRVLFGAKWGPAAPILEILSLYTMTRSIFNPIGSLMLARGMVRKTFWWNVAMLCLVPVAVFVGARFSLWAVGLALTLLQILLILPAWRWLIYPGCQATLGEYLGALLRPLLVALVAGLALYACSLANLPHPLAKLALGGVAMIGLAGLVNRWLNRPFYGEVSLMVRDAAGKLKIRFN</sequence>
<feature type="transmembrane region" description="Helical" evidence="7">
    <location>
        <begin position="289"/>
        <end position="307"/>
    </location>
</feature>
<dbReference type="RefSeq" id="WP_133991281.1">
    <property type="nucleotide sequence ID" value="NZ_SODV01000001.1"/>
</dbReference>
<evidence type="ECO:0000256" key="2">
    <source>
        <dbReference type="ARBA" id="ARBA00007430"/>
    </source>
</evidence>
<evidence type="ECO:0000256" key="4">
    <source>
        <dbReference type="ARBA" id="ARBA00022692"/>
    </source>
</evidence>
<evidence type="ECO:0000256" key="6">
    <source>
        <dbReference type="ARBA" id="ARBA00023136"/>
    </source>
</evidence>
<keyword evidence="9" id="KW-1185">Reference proteome</keyword>
<dbReference type="OrthoDB" id="9770347at2"/>
<feature type="transmembrane region" description="Helical" evidence="7">
    <location>
        <begin position="412"/>
        <end position="431"/>
    </location>
</feature>
<protein>
    <submittedName>
        <fullName evidence="8">PST family polysaccharide transporter/teichuronic acid exporter</fullName>
    </submittedName>
</protein>
<organism evidence="8 9">
    <name type="scientific">Dinghuibacter silviterrae</name>
    <dbReference type="NCBI Taxonomy" id="1539049"/>
    <lineage>
        <taxon>Bacteria</taxon>
        <taxon>Pseudomonadati</taxon>
        <taxon>Bacteroidota</taxon>
        <taxon>Chitinophagia</taxon>
        <taxon>Chitinophagales</taxon>
        <taxon>Chitinophagaceae</taxon>
        <taxon>Dinghuibacter</taxon>
    </lineage>
</organism>
<keyword evidence="6 7" id="KW-0472">Membrane</keyword>
<dbReference type="InterPro" id="IPR050833">
    <property type="entry name" value="Poly_Biosynth_Transport"/>
</dbReference>
<reference evidence="8 9" key="1">
    <citation type="submission" date="2019-03" db="EMBL/GenBank/DDBJ databases">
        <title>Genomic Encyclopedia of Type Strains, Phase IV (KMG-IV): sequencing the most valuable type-strain genomes for metagenomic binning, comparative biology and taxonomic classification.</title>
        <authorList>
            <person name="Goeker M."/>
        </authorList>
    </citation>
    <scope>NUCLEOTIDE SEQUENCE [LARGE SCALE GENOMIC DNA]</scope>
    <source>
        <strain evidence="8 9">DSM 100059</strain>
    </source>
</reference>
<keyword evidence="5 7" id="KW-1133">Transmembrane helix</keyword>
<comment type="caution">
    <text evidence="8">The sequence shown here is derived from an EMBL/GenBank/DDBJ whole genome shotgun (WGS) entry which is preliminary data.</text>
</comment>
<dbReference type="Proteomes" id="UP000294498">
    <property type="component" value="Unassembled WGS sequence"/>
</dbReference>